<dbReference type="InterPro" id="IPR011109">
    <property type="entry name" value="DNA_bind_recombinase_dom"/>
</dbReference>
<dbReference type="InterPro" id="IPR050639">
    <property type="entry name" value="SSR_resolvase"/>
</dbReference>
<dbReference type="CDD" id="cd00338">
    <property type="entry name" value="Ser_Recombinase"/>
    <property type="match status" value="1"/>
</dbReference>
<accession>A0A1N7AIA5</accession>
<dbReference type="Pfam" id="PF00239">
    <property type="entry name" value="Resolvase"/>
    <property type="match status" value="1"/>
</dbReference>
<dbReference type="GO" id="GO:0003677">
    <property type="term" value="F:DNA binding"/>
    <property type="evidence" value="ECO:0007669"/>
    <property type="project" value="InterPro"/>
</dbReference>
<evidence type="ECO:0000259" key="1">
    <source>
        <dbReference type="PROSITE" id="PS51736"/>
    </source>
</evidence>
<sequence length="460" mass="51087">MIIYTRQSMDRTGEELGVTRQREDAEQLAKLRGWTAVRTLTDNDRSAAGRKPREGFEALLQALERGEAQAVIAWDWTRLERNRRDGLRLIETCQKHGVTLAFVRGADIDLSTPAGRLVADVLSGVARHEIDQKSDRQRRAMLQAAQDGRWVSGRKPFGYQPDGVTIVPEEADAVRWGFDSVLSGVPLAEIAREWNARGFSGQSREWKWGSVRHVLANPRYAGLRAHSGEIVGRAVWPAVVSEETWRAAQDIFEKRAAMTTPRGARRLLTAIGRCGGCDATVHAGGAFSTYPMYRCGGYTKSPGGKADPSVRHVHRKALPIEDFVSRVVIERLSQPDAAELLIDRKRPDTGALRAEAVALRERLENLAIDYADGTLTKSQMRTANERLTMKLNVIESQLADAGRVDVLGPLVKADDVAAVWETLGTARQRLVIDTLMIVRLDSPGRGVSVFRPETVRIEWK</sequence>
<dbReference type="Pfam" id="PF07508">
    <property type="entry name" value="Recombinase"/>
    <property type="match status" value="1"/>
</dbReference>
<name>A0A1N7AIA5_9ACTN</name>
<protein>
    <submittedName>
        <fullName evidence="3">Site-specific DNA recombinase</fullName>
    </submittedName>
</protein>
<feature type="domain" description="Recombinase" evidence="2">
    <location>
        <begin position="156"/>
        <end position="258"/>
    </location>
</feature>
<keyword evidence="4" id="KW-1185">Reference proteome</keyword>
<evidence type="ECO:0000313" key="3">
    <source>
        <dbReference type="EMBL" id="SIR38731.1"/>
    </source>
</evidence>
<feature type="domain" description="Resolvase/invertase-type recombinase catalytic" evidence="1">
    <location>
        <begin position="1"/>
        <end position="148"/>
    </location>
</feature>
<evidence type="ECO:0000259" key="2">
    <source>
        <dbReference type="PROSITE" id="PS51737"/>
    </source>
</evidence>
<organism evidence="3 4">
    <name type="scientific">Microbispora rosea</name>
    <dbReference type="NCBI Taxonomy" id="58117"/>
    <lineage>
        <taxon>Bacteria</taxon>
        <taxon>Bacillati</taxon>
        <taxon>Actinomycetota</taxon>
        <taxon>Actinomycetes</taxon>
        <taxon>Streptosporangiales</taxon>
        <taxon>Streptosporangiaceae</taxon>
        <taxon>Microbispora</taxon>
    </lineage>
</organism>
<dbReference type="SMART" id="SM00857">
    <property type="entry name" value="Resolvase"/>
    <property type="match status" value="1"/>
</dbReference>
<dbReference type="Gene3D" id="3.40.50.1390">
    <property type="entry name" value="Resolvase, N-terminal catalytic domain"/>
    <property type="match status" value="1"/>
</dbReference>
<dbReference type="PANTHER" id="PTHR30461">
    <property type="entry name" value="DNA-INVERTASE FROM LAMBDOID PROPHAGE"/>
    <property type="match status" value="1"/>
</dbReference>
<dbReference type="Proteomes" id="UP000186096">
    <property type="component" value="Unassembled WGS sequence"/>
</dbReference>
<dbReference type="EMBL" id="FTNI01000008">
    <property type="protein sequence ID" value="SIR38731.1"/>
    <property type="molecule type" value="Genomic_DNA"/>
</dbReference>
<proteinExistence type="predicted"/>
<dbReference type="PROSITE" id="PS51737">
    <property type="entry name" value="RECOMBINASE_DNA_BIND"/>
    <property type="match status" value="1"/>
</dbReference>
<dbReference type="GO" id="GO:0000150">
    <property type="term" value="F:DNA strand exchange activity"/>
    <property type="evidence" value="ECO:0007669"/>
    <property type="project" value="InterPro"/>
</dbReference>
<dbReference type="InterPro" id="IPR006119">
    <property type="entry name" value="Resolv_N"/>
</dbReference>
<dbReference type="InterPro" id="IPR036162">
    <property type="entry name" value="Resolvase-like_N_sf"/>
</dbReference>
<gene>
    <name evidence="3" type="ORF">SAMN05421833_108205</name>
</gene>
<dbReference type="SUPFAM" id="SSF53041">
    <property type="entry name" value="Resolvase-like"/>
    <property type="match status" value="1"/>
</dbReference>
<dbReference type="STRING" id="58117.SAMN05421833_108205"/>
<dbReference type="PANTHER" id="PTHR30461:SF23">
    <property type="entry name" value="DNA RECOMBINASE-RELATED"/>
    <property type="match status" value="1"/>
</dbReference>
<dbReference type="Gene3D" id="3.90.1750.20">
    <property type="entry name" value="Putative Large Serine Recombinase, Chain B, Domain 2"/>
    <property type="match status" value="1"/>
</dbReference>
<dbReference type="PROSITE" id="PS51736">
    <property type="entry name" value="RECOMBINASES_3"/>
    <property type="match status" value="1"/>
</dbReference>
<dbReference type="InterPro" id="IPR038109">
    <property type="entry name" value="DNA_bind_recomb_sf"/>
</dbReference>
<reference evidence="4" key="1">
    <citation type="submission" date="2017-01" db="EMBL/GenBank/DDBJ databases">
        <authorList>
            <person name="Varghese N."/>
            <person name="Submissions S."/>
        </authorList>
    </citation>
    <scope>NUCLEOTIDE SEQUENCE [LARGE SCALE GENOMIC DNA]</scope>
    <source>
        <strain evidence="4">ATCC 12950</strain>
    </source>
</reference>
<evidence type="ECO:0000313" key="4">
    <source>
        <dbReference type="Proteomes" id="UP000186096"/>
    </source>
</evidence>
<dbReference type="AlphaFoldDB" id="A0A1N7AIA5"/>